<feature type="region of interest" description="Disordered" evidence="1">
    <location>
        <begin position="371"/>
        <end position="394"/>
    </location>
</feature>
<proteinExistence type="predicted"/>
<name>A0ABU2M917_9ACTN</name>
<comment type="caution">
    <text evidence="2">The sequence shown here is derived from an EMBL/GenBank/DDBJ whole genome shotgun (WGS) entry which is preliminary data.</text>
</comment>
<organism evidence="2 3">
    <name type="scientific">Nocardiopsis lambiniae</name>
    <dbReference type="NCBI Taxonomy" id="3075539"/>
    <lineage>
        <taxon>Bacteria</taxon>
        <taxon>Bacillati</taxon>
        <taxon>Actinomycetota</taxon>
        <taxon>Actinomycetes</taxon>
        <taxon>Streptosporangiales</taxon>
        <taxon>Nocardiopsidaceae</taxon>
        <taxon>Nocardiopsis</taxon>
    </lineage>
</organism>
<evidence type="ECO:0008006" key="4">
    <source>
        <dbReference type="Google" id="ProtNLM"/>
    </source>
</evidence>
<dbReference type="Proteomes" id="UP001183390">
    <property type="component" value="Unassembled WGS sequence"/>
</dbReference>
<gene>
    <name evidence="2" type="ORF">RM479_12165</name>
</gene>
<dbReference type="RefSeq" id="WP_311511815.1">
    <property type="nucleotide sequence ID" value="NZ_JAVREP010000006.1"/>
</dbReference>
<keyword evidence="3" id="KW-1185">Reference proteome</keyword>
<evidence type="ECO:0000256" key="1">
    <source>
        <dbReference type="SAM" id="MobiDB-lite"/>
    </source>
</evidence>
<evidence type="ECO:0000313" key="2">
    <source>
        <dbReference type="EMBL" id="MDT0329168.1"/>
    </source>
</evidence>
<reference evidence="3" key="1">
    <citation type="submission" date="2023-07" db="EMBL/GenBank/DDBJ databases">
        <title>30 novel species of actinomycetes from the DSMZ collection.</title>
        <authorList>
            <person name="Nouioui I."/>
        </authorList>
    </citation>
    <scope>NUCLEOTIDE SEQUENCE [LARGE SCALE GENOMIC DNA]</scope>
    <source>
        <strain evidence="3">DSM 44743</strain>
    </source>
</reference>
<sequence>MGEAVASALAELARRDGRAAEMARQALDTLAPGNDLEGLNQHAVQRFCWFELPARFSQGDRSTALRALGNLFSLLQLYRYAQICSAPATTHLLSVHEKDHNAGLAMYERLMWESGVEPPDLPELTWGTVVGDAEIQARQETASALELAISLGDVRPGKHGWRHAQERFTRSFLTRPDDRGLSHLDRIREERVRAWLSSPAHPHRRHLLPLVGRIIAGADVPRTADAAMAPLQRLLDLAEDGIALTQIGYISPVVVRAMCEDFGWHTSPEPPRSETDATQLIALHQMMRGMRAVRRAGRRLVLTRRGRQLREDPEEMWRAATETLCRTGGLEQAAAETLLGMLLSRTPQGSGSHSRRGESDMITAERLLTDSGWAPPEPQGPAGRHAAAHRRTAEAASDQVRAMVMAVSWLLDALGLLTEDDGDGHRELTGAGRAFALACLHKSAVAPRAVV</sequence>
<evidence type="ECO:0000313" key="3">
    <source>
        <dbReference type="Proteomes" id="UP001183390"/>
    </source>
</evidence>
<accession>A0ABU2M917</accession>
<protein>
    <recommendedName>
        <fullName evidence="4">TIGR02678 family protein</fullName>
    </recommendedName>
</protein>
<dbReference type="EMBL" id="JAVREP010000006">
    <property type="protein sequence ID" value="MDT0329168.1"/>
    <property type="molecule type" value="Genomic_DNA"/>
</dbReference>